<dbReference type="EMBL" id="JBBXMP010000466">
    <property type="protein sequence ID" value="KAL0057668.1"/>
    <property type="molecule type" value="Genomic_DNA"/>
</dbReference>
<evidence type="ECO:0000313" key="2">
    <source>
        <dbReference type="Proteomes" id="UP001437256"/>
    </source>
</evidence>
<protein>
    <submittedName>
        <fullName evidence="1">Uncharacterized protein</fullName>
    </submittedName>
</protein>
<name>A0ABR2Z8Q4_9AGAR</name>
<keyword evidence="2" id="KW-1185">Reference proteome</keyword>
<organism evidence="1 2">
    <name type="scientific">Marasmius tenuissimus</name>
    <dbReference type="NCBI Taxonomy" id="585030"/>
    <lineage>
        <taxon>Eukaryota</taxon>
        <taxon>Fungi</taxon>
        <taxon>Dikarya</taxon>
        <taxon>Basidiomycota</taxon>
        <taxon>Agaricomycotina</taxon>
        <taxon>Agaricomycetes</taxon>
        <taxon>Agaricomycetidae</taxon>
        <taxon>Agaricales</taxon>
        <taxon>Marasmiineae</taxon>
        <taxon>Marasmiaceae</taxon>
        <taxon>Marasmius</taxon>
    </lineage>
</organism>
<dbReference type="Proteomes" id="UP001437256">
    <property type="component" value="Unassembled WGS sequence"/>
</dbReference>
<gene>
    <name evidence="1" type="ORF">AAF712_015681</name>
</gene>
<evidence type="ECO:0000313" key="1">
    <source>
        <dbReference type="EMBL" id="KAL0057668.1"/>
    </source>
</evidence>
<sequence>MDTPSDSYSFSSLLLSNGLSIAKKAYRWPARKHGYCPEGGMPETASCFAPLERVQVEIWLEIVAWVIGDRAGVEFDMNTGTMACTDPDLLSISAASRYFRELSRMVHISHRIILRYTHWDEWKRTSSSQELGDFDSPVPEQWLDVMKRGLDRCLELASRKDLDVKVLLYQDYFLGGFDTRLFDYLLTKPNRWWSVTLTAPRARHGWNQVHELADKLWHSAHWQELGDMQIAAGTCREIDNHQLPLIIQRIGSSSRLSSLDFGFNMGQWFDWSLYLSPPGLSVGVWHHLRHLHLKHSSSAALAWLLRACQNVEVVYAGLTVDQGPTWDLPKIAQHTALREFGVWMITTGTDAFDLHTVFDGLRCPNLSVMAIGCAPGLGVGFQDDRFAESVVNFLDRSGCTLKAGCIHCTDAGFMEEEWEEKFYQYGLNPHGPPDLFDRACCCERYWGIDVEDWYWGVAYTLKELSRTW</sequence>
<reference evidence="1 2" key="1">
    <citation type="submission" date="2024-05" db="EMBL/GenBank/DDBJ databases">
        <title>A draft genome resource for the thread blight pathogen Marasmius tenuissimus strain MS-2.</title>
        <authorList>
            <person name="Yulfo-Soto G.E."/>
            <person name="Baruah I.K."/>
            <person name="Amoako-Attah I."/>
            <person name="Bukari Y."/>
            <person name="Meinhardt L.W."/>
            <person name="Bailey B.A."/>
            <person name="Cohen S.P."/>
        </authorList>
    </citation>
    <scope>NUCLEOTIDE SEQUENCE [LARGE SCALE GENOMIC DNA]</scope>
    <source>
        <strain evidence="1 2">MS-2</strain>
    </source>
</reference>
<accession>A0ABR2Z8Q4</accession>
<proteinExistence type="predicted"/>
<comment type="caution">
    <text evidence="1">The sequence shown here is derived from an EMBL/GenBank/DDBJ whole genome shotgun (WGS) entry which is preliminary data.</text>
</comment>